<dbReference type="PROSITE" id="PS50011">
    <property type="entry name" value="PROTEIN_KINASE_DOM"/>
    <property type="match status" value="1"/>
</dbReference>
<feature type="compositionally biased region" description="Polar residues" evidence="17">
    <location>
        <begin position="527"/>
        <end position="536"/>
    </location>
</feature>
<dbReference type="GO" id="GO:0008353">
    <property type="term" value="F:RNA polymerase II CTD heptapeptide repeat kinase activity"/>
    <property type="evidence" value="ECO:0007669"/>
    <property type="project" value="UniProtKB-EC"/>
</dbReference>
<gene>
    <name evidence="19" type="ORF">CLODIP_2_CD01904</name>
</gene>
<evidence type="ECO:0000256" key="5">
    <source>
        <dbReference type="ARBA" id="ARBA00022527"/>
    </source>
</evidence>
<feature type="compositionally biased region" description="Basic and acidic residues" evidence="17">
    <location>
        <begin position="195"/>
        <end position="204"/>
    </location>
</feature>
<evidence type="ECO:0000256" key="16">
    <source>
        <dbReference type="PROSITE-ProRule" id="PRU10141"/>
    </source>
</evidence>
<evidence type="ECO:0000256" key="2">
    <source>
        <dbReference type="ARBA" id="ARBA00006485"/>
    </source>
</evidence>
<reference evidence="19 20" key="1">
    <citation type="submission" date="2020-04" db="EMBL/GenBank/DDBJ databases">
        <authorList>
            <person name="Alioto T."/>
            <person name="Alioto T."/>
            <person name="Gomez Garrido J."/>
        </authorList>
    </citation>
    <scope>NUCLEOTIDE SEQUENCE [LARGE SCALE GENOMIC DNA]</scope>
</reference>
<keyword evidence="10" id="KW-0539">Nucleus</keyword>
<comment type="similarity">
    <text evidence="2">Belongs to the protein kinase superfamily. CMGC Ser/Thr protein kinase family. CDC2/CDKX subfamily.</text>
</comment>
<dbReference type="SMART" id="SM00220">
    <property type="entry name" value="S_TKc"/>
    <property type="match status" value="1"/>
</dbReference>
<dbReference type="PROSITE" id="PS00108">
    <property type="entry name" value="PROTEIN_KINASE_ST"/>
    <property type="match status" value="1"/>
</dbReference>
<comment type="catalytic activity">
    <reaction evidence="15">
        <text>[DNA-directed RNA polymerase] + ATP = phospho-[DNA-directed RNA polymerase] + ADP + H(+)</text>
        <dbReference type="Rhea" id="RHEA:10216"/>
        <dbReference type="Rhea" id="RHEA-COMP:11321"/>
        <dbReference type="Rhea" id="RHEA-COMP:11322"/>
        <dbReference type="ChEBI" id="CHEBI:15378"/>
        <dbReference type="ChEBI" id="CHEBI:30616"/>
        <dbReference type="ChEBI" id="CHEBI:43176"/>
        <dbReference type="ChEBI" id="CHEBI:68546"/>
        <dbReference type="ChEBI" id="CHEBI:456216"/>
        <dbReference type="EC" id="2.7.11.23"/>
    </reaction>
</comment>
<dbReference type="AlphaFoldDB" id="A0A8S1CUD7"/>
<dbReference type="InterPro" id="IPR017441">
    <property type="entry name" value="Protein_kinase_ATP_BS"/>
</dbReference>
<evidence type="ECO:0000256" key="7">
    <source>
        <dbReference type="ARBA" id="ARBA00022741"/>
    </source>
</evidence>
<feature type="region of interest" description="Disordered" evidence="17">
    <location>
        <begin position="1141"/>
        <end position="1163"/>
    </location>
</feature>
<dbReference type="EC" id="2.7.11.22" evidence="4"/>
<dbReference type="Gene3D" id="3.30.200.20">
    <property type="entry name" value="Phosphorylase Kinase, domain 1"/>
    <property type="match status" value="1"/>
</dbReference>
<keyword evidence="20" id="KW-1185">Reference proteome</keyword>
<dbReference type="GO" id="GO:0004693">
    <property type="term" value="F:cyclin-dependent protein serine/threonine kinase activity"/>
    <property type="evidence" value="ECO:0007669"/>
    <property type="project" value="UniProtKB-EC"/>
</dbReference>
<dbReference type="InterPro" id="IPR018247">
    <property type="entry name" value="EF_Hand_1_Ca_BS"/>
</dbReference>
<dbReference type="Gene3D" id="1.10.510.10">
    <property type="entry name" value="Transferase(Phosphotransferase) domain 1"/>
    <property type="match status" value="1"/>
</dbReference>
<evidence type="ECO:0000256" key="6">
    <source>
        <dbReference type="ARBA" id="ARBA00022679"/>
    </source>
</evidence>
<feature type="compositionally biased region" description="Pro residues" evidence="17">
    <location>
        <begin position="340"/>
        <end position="351"/>
    </location>
</feature>
<evidence type="ECO:0000256" key="10">
    <source>
        <dbReference type="ARBA" id="ARBA00023242"/>
    </source>
</evidence>
<comment type="catalytic activity">
    <reaction evidence="14">
        <text>L-seryl-[protein] + ATP = O-phospho-L-seryl-[protein] + ADP + H(+)</text>
        <dbReference type="Rhea" id="RHEA:17989"/>
        <dbReference type="Rhea" id="RHEA-COMP:9863"/>
        <dbReference type="Rhea" id="RHEA-COMP:11604"/>
        <dbReference type="ChEBI" id="CHEBI:15378"/>
        <dbReference type="ChEBI" id="CHEBI:29999"/>
        <dbReference type="ChEBI" id="CHEBI:30616"/>
        <dbReference type="ChEBI" id="CHEBI:83421"/>
        <dbReference type="ChEBI" id="CHEBI:456216"/>
        <dbReference type="EC" id="2.7.11.22"/>
    </reaction>
</comment>
<comment type="subcellular location">
    <subcellularLocation>
        <location evidence="1">Nucleus</location>
    </subcellularLocation>
</comment>
<dbReference type="FunFam" id="1.10.510.10:FF:000415">
    <property type="entry name" value="CMGC/CDK/CRK7 protein kinase, variant"/>
    <property type="match status" value="1"/>
</dbReference>
<feature type="domain" description="Protein kinase" evidence="18">
    <location>
        <begin position="642"/>
        <end position="936"/>
    </location>
</feature>
<evidence type="ECO:0000256" key="3">
    <source>
        <dbReference type="ARBA" id="ARBA00012409"/>
    </source>
</evidence>
<dbReference type="PROSITE" id="PS00018">
    <property type="entry name" value="EF_HAND_1"/>
    <property type="match status" value="1"/>
</dbReference>
<dbReference type="SUPFAM" id="SSF56112">
    <property type="entry name" value="Protein kinase-like (PK-like)"/>
    <property type="match status" value="1"/>
</dbReference>
<dbReference type="PANTHER" id="PTHR24056:SF546">
    <property type="entry name" value="CYCLIN-DEPENDENT KINASE 12"/>
    <property type="match status" value="1"/>
</dbReference>
<dbReference type="InterPro" id="IPR050108">
    <property type="entry name" value="CDK"/>
</dbReference>
<evidence type="ECO:0000256" key="4">
    <source>
        <dbReference type="ARBA" id="ARBA00012425"/>
    </source>
</evidence>
<comment type="caution">
    <text evidence="19">The sequence shown here is derived from an EMBL/GenBank/DDBJ whole genome shotgun (WGS) entry which is preliminary data.</text>
</comment>
<feature type="region of interest" description="Disordered" evidence="17">
    <location>
        <begin position="974"/>
        <end position="1025"/>
    </location>
</feature>
<evidence type="ECO:0000256" key="11">
    <source>
        <dbReference type="ARBA" id="ARBA00040213"/>
    </source>
</evidence>
<dbReference type="InterPro" id="IPR011009">
    <property type="entry name" value="Kinase-like_dom_sf"/>
</dbReference>
<evidence type="ECO:0000313" key="19">
    <source>
        <dbReference type="EMBL" id="CAB3372851.1"/>
    </source>
</evidence>
<evidence type="ECO:0000256" key="12">
    <source>
        <dbReference type="ARBA" id="ARBA00041920"/>
    </source>
</evidence>
<organism evidence="19 20">
    <name type="scientific">Cloeon dipterum</name>
    <dbReference type="NCBI Taxonomy" id="197152"/>
    <lineage>
        <taxon>Eukaryota</taxon>
        <taxon>Metazoa</taxon>
        <taxon>Ecdysozoa</taxon>
        <taxon>Arthropoda</taxon>
        <taxon>Hexapoda</taxon>
        <taxon>Insecta</taxon>
        <taxon>Pterygota</taxon>
        <taxon>Palaeoptera</taxon>
        <taxon>Ephemeroptera</taxon>
        <taxon>Pisciforma</taxon>
        <taxon>Baetidae</taxon>
        <taxon>Cloeon</taxon>
    </lineage>
</organism>
<dbReference type="GO" id="GO:0005524">
    <property type="term" value="F:ATP binding"/>
    <property type="evidence" value="ECO:0007669"/>
    <property type="project" value="UniProtKB-UniRule"/>
</dbReference>
<dbReference type="GO" id="GO:0008024">
    <property type="term" value="C:cyclin/CDK positive transcription elongation factor complex"/>
    <property type="evidence" value="ECO:0007669"/>
    <property type="project" value="TreeGrafter"/>
</dbReference>
<dbReference type="PANTHER" id="PTHR24056">
    <property type="entry name" value="CELL DIVISION PROTEIN KINASE"/>
    <property type="match status" value="1"/>
</dbReference>
<feature type="binding site" evidence="16">
    <location>
        <position position="671"/>
    </location>
    <ligand>
        <name>ATP</name>
        <dbReference type="ChEBI" id="CHEBI:30616"/>
    </ligand>
</feature>
<dbReference type="Proteomes" id="UP000494165">
    <property type="component" value="Unassembled WGS sequence"/>
</dbReference>
<dbReference type="PROSITE" id="PS00107">
    <property type="entry name" value="PROTEIN_KINASE_ATP"/>
    <property type="match status" value="1"/>
</dbReference>
<keyword evidence="6" id="KW-0808">Transferase</keyword>
<keyword evidence="5" id="KW-0723">Serine/threonine-protein kinase</keyword>
<sequence>MPSNRDENRNGKLSRNDLSPRKRHLKKKKGTRRRRGGKGASGEVDNSKGPLVEYSDVSSQDLSGPEAGEIQSEDSLSLSDGEVNSPPPAGAVASKKHLEQPEASAPRHRSPPEMPRHRSPVDSHPRSSRSSPSRSRHRERSPPPLPKRPPSPGKYSKHGSPARRTPPTRPSSPPPSPMQMLRNVLKNQRRSSSPEYRKSRDERRREKKRHRKERKRTHSRSPSRKKRKKKKFSRSPASSNSPPPRHKVGGSQWPDGPMSPPNDVPRSPSDRQPKATVVSSSHSACPTRPPSKSKNMPKSTNGRRKSRSRSPRPRRPRSRSRSLNRWRSRSPLPRGHRTPPVGPRSPPLPRKTPPRGYSPPRRSPSRRGTPQARTPPPRSPRRSPRRNSLSPVRGPVSPNGRRRSRSPSYGRSSGRRSPPPRSRKRSKSPVAKALADNVSSTSLFAELLKDRKNREKAMKLAVLKDIKEEGEKAAAEGKSSVTDDLICIPVPSDNGPTAPPAAPPPLPDQVDASASNVAPPRKLVSIKLNTPRNLSLTKLPMPPGMNQNDFLNSVSPSSGGDSPPPEPNTSKKMGQVRRSLKDLPMPPGEGDDTSEDMSSPARMALRAKMKLKRPKILSRDIYDLGPMAPGGKDWGERCVDVFEVIDQIGEGTYGQVYKAKDNISGDMVALKKVRLENEKEGFPITAVREIKILRQLNHPNIVNLKEIVTDKQDALDFKKDKGSFYLVFEYMDHDLMGLLESGMVDFNEILNASIMKQLLDGLNYCHRKNFLHRDIKCSNILMNNKGQVKLADFGLARLYNAEDSQRPYTNKVITLWYRPPELLLGEERYGPAIDVWSCGCILGELFSKKPLFQANTEIMQLETISRLCGTPTPAVWPSITRLPQFNAFKPKKHYRRRLREEFMFMPAGALELLDNMLCLDPNRRITAENALKCNWLVKYEQQQCRLPPPQLPTWQDCHELWSKKRRRQMREQEALANLPPGKPRDKQNDDPSGGSSKALKKEAGFANLGSRPASGSNSPVSRESNKKLAHLSHLLSSGKPVTMRQLLSINMEDIDSNFKPYLDAMHKEILNAVSAYNQHVENDFPIFNDPKRELKSELFNAHTTYAGDNASAASSHTHSVLATEGVKSTLHELLRRHMLPTSGIFPPGDMSNSGEATRSPHVAASRQFHRVGNQVPVGLPAHFPSYPSNAGPSWQPSAR</sequence>
<proteinExistence type="inferred from homology"/>
<name>A0A8S1CUD7_9INSE</name>
<protein>
    <recommendedName>
        <fullName evidence="11">Cyclin-dependent kinase 12</fullName>
        <ecNumber evidence="4">2.7.11.22</ecNumber>
        <ecNumber evidence="3">2.7.11.23</ecNumber>
    </recommendedName>
    <alternativeName>
        <fullName evidence="12">Cell division protein kinase 12</fullName>
    </alternativeName>
</protein>
<keyword evidence="9 16" id="KW-0067">ATP-binding</keyword>
<feature type="compositionally biased region" description="Basic residues" evidence="17">
    <location>
        <begin position="301"/>
        <end position="328"/>
    </location>
</feature>
<feature type="compositionally biased region" description="Basic residues" evidence="17">
    <location>
        <begin position="205"/>
        <end position="233"/>
    </location>
</feature>
<dbReference type="Pfam" id="PF00069">
    <property type="entry name" value="Pkinase"/>
    <property type="match status" value="1"/>
</dbReference>
<feature type="compositionally biased region" description="Pro residues" evidence="17">
    <location>
        <begin position="142"/>
        <end position="152"/>
    </location>
</feature>
<evidence type="ECO:0000256" key="8">
    <source>
        <dbReference type="ARBA" id="ARBA00022777"/>
    </source>
</evidence>
<evidence type="ECO:0000256" key="17">
    <source>
        <dbReference type="SAM" id="MobiDB-lite"/>
    </source>
</evidence>
<feature type="compositionally biased region" description="Basic residues" evidence="17">
    <location>
        <begin position="21"/>
        <end position="37"/>
    </location>
</feature>
<feature type="compositionally biased region" description="Pro residues" evidence="17">
    <location>
        <begin position="167"/>
        <end position="177"/>
    </location>
</feature>
<feature type="compositionally biased region" description="Low complexity" evidence="17">
    <location>
        <begin position="354"/>
        <end position="372"/>
    </location>
</feature>
<dbReference type="OrthoDB" id="28397at2759"/>
<dbReference type="CDD" id="cd07864">
    <property type="entry name" value="STKc_CDK12"/>
    <property type="match status" value="1"/>
</dbReference>
<feature type="compositionally biased region" description="Low complexity" evidence="17">
    <location>
        <begin position="386"/>
        <end position="399"/>
    </location>
</feature>
<evidence type="ECO:0000256" key="15">
    <source>
        <dbReference type="ARBA" id="ARBA00049280"/>
    </source>
</evidence>
<evidence type="ECO:0000256" key="1">
    <source>
        <dbReference type="ARBA" id="ARBA00004123"/>
    </source>
</evidence>
<evidence type="ECO:0000256" key="9">
    <source>
        <dbReference type="ARBA" id="ARBA00022840"/>
    </source>
</evidence>
<dbReference type="InterPro" id="IPR008271">
    <property type="entry name" value="Ser/Thr_kinase_AS"/>
</dbReference>
<dbReference type="GO" id="GO:0030332">
    <property type="term" value="F:cyclin binding"/>
    <property type="evidence" value="ECO:0007669"/>
    <property type="project" value="TreeGrafter"/>
</dbReference>
<dbReference type="EC" id="2.7.11.23" evidence="3"/>
<evidence type="ECO:0000259" key="18">
    <source>
        <dbReference type="PROSITE" id="PS50011"/>
    </source>
</evidence>
<dbReference type="FunFam" id="3.30.200.20:FF:000074">
    <property type="entry name" value="cyclin-dependent kinase 12 isoform X2"/>
    <property type="match status" value="1"/>
</dbReference>
<evidence type="ECO:0000256" key="14">
    <source>
        <dbReference type="ARBA" id="ARBA00048367"/>
    </source>
</evidence>
<comment type="catalytic activity">
    <reaction evidence="13">
        <text>L-threonyl-[protein] + ATP = O-phospho-L-threonyl-[protein] + ADP + H(+)</text>
        <dbReference type="Rhea" id="RHEA:46608"/>
        <dbReference type="Rhea" id="RHEA-COMP:11060"/>
        <dbReference type="Rhea" id="RHEA-COMP:11605"/>
        <dbReference type="ChEBI" id="CHEBI:15378"/>
        <dbReference type="ChEBI" id="CHEBI:30013"/>
        <dbReference type="ChEBI" id="CHEBI:30616"/>
        <dbReference type="ChEBI" id="CHEBI:61977"/>
        <dbReference type="ChEBI" id="CHEBI:456216"/>
        <dbReference type="EC" id="2.7.11.22"/>
    </reaction>
</comment>
<dbReference type="InterPro" id="IPR000719">
    <property type="entry name" value="Prot_kinase_dom"/>
</dbReference>
<keyword evidence="7 16" id="KW-0547">Nucleotide-binding</keyword>
<dbReference type="EMBL" id="CADEPI010000077">
    <property type="protein sequence ID" value="CAB3372851.1"/>
    <property type="molecule type" value="Genomic_DNA"/>
</dbReference>
<feature type="compositionally biased region" description="Basic and acidic residues" evidence="17">
    <location>
        <begin position="1"/>
        <end position="20"/>
    </location>
</feature>
<keyword evidence="8" id="KW-0418">Kinase</keyword>
<feature type="region of interest" description="Disordered" evidence="17">
    <location>
        <begin position="470"/>
        <end position="599"/>
    </location>
</feature>
<feature type="region of interest" description="Disordered" evidence="17">
    <location>
        <begin position="1"/>
        <end position="439"/>
    </location>
</feature>
<evidence type="ECO:0000256" key="13">
    <source>
        <dbReference type="ARBA" id="ARBA00047811"/>
    </source>
</evidence>
<dbReference type="GO" id="GO:0032968">
    <property type="term" value="P:positive regulation of transcription elongation by RNA polymerase II"/>
    <property type="evidence" value="ECO:0007669"/>
    <property type="project" value="TreeGrafter"/>
</dbReference>
<feature type="compositionally biased region" description="Polar residues" evidence="17">
    <location>
        <begin position="1013"/>
        <end position="1022"/>
    </location>
</feature>
<feature type="compositionally biased region" description="Low complexity" evidence="17">
    <location>
        <begin position="406"/>
        <end position="416"/>
    </location>
</feature>
<feature type="compositionally biased region" description="Polar residues" evidence="17">
    <location>
        <begin position="277"/>
        <end position="300"/>
    </location>
</feature>
<evidence type="ECO:0000313" key="20">
    <source>
        <dbReference type="Proteomes" id="UP000494165"/>
    </source>
</evidence>
<feature type="compositionally biased region" description="Basic and acidic residues" evidence="17">
    <location>
        <begin position="110"/>
        <end position="125"/>
    </location>
</feature>
<feature type="compositionally biased region" description="Pro residues" evidence="17">
    <location>
        <begin position="497"/>
        <end position="507"/>
    </location>
</feature>
<accession>A0A8S1CUD7</accession>